<dbReference type="Pfam" id="PF07014">
    <property type="entry name" value="Hs1pro-1_C"/>
    <property type="match status" value="2"/>
</dbReference>
<dbReference type="OrthoDB" id="1924189at2759"/>
<evidence type="ECO:0000313" key="4">
    <source>
        <dbReference type="EMBL" id="KAF7830976.1"/>
    </source>
</evidence>
<reference evidence="4" key="1">
    <citation type="submission" date="2020-09" db="EMBL/GenBank/DDBJ databases">
        <title>Genome-Enabled Discovery of Anthraquinone Biosynthesis in Senna tora.</title>
        <authorList>
            <person name="Kang S.-H."/>
            <person name="Pandey R.P."/>
            <person name="Lee C.-M."/>
            <person name="Sim J.-S."/>
            <person name="Jeong J.-T."/>
            <person name="Choi B.-S."/>
            <person name="Jung M."/>
            <person name="Ginzburg D."/>
            <person name="Zhao K."/>
            <person name="Won S.Y."/>
            <person name="Oh T.-J."/>
            <person name="Yu Y."/>
            <person name="Kim N.-H."/>
            <person name="Lee O.R."/>
            <person name="Lee T.-H."/>
            <person name="Bashyal P."/>
            <person name="Kim T.-S."/>
            <person name="Lee W.-H."/>
            <person name="Kawkins C."/>
            <person name="Kim C.-K."/>
            <person name="Kim J.S."/>
            <person name="Ahn B.O."/>
            <person name="Rhee S.Y."/>
            <person name="Sohng J.K."/>
        </authorList>
    </citation>
    <scope>NUCLEOTIDE SEQUENCE</scope>
    <source>
        <tissue evidence="4">Leaf</tissue>
    </source>
</reference>
<feature type="domain" description="Hs1pro-1 C-terminal" evidence="2">
    <location>
        <begin position="337"/>
        <end position="399"/>
    </location>
</feature>
<feature type="domain" description="Nematode resistance protein-like HSPRO1 N-terminal" evidence="3">
    <location>
        <begin position="1"/>
        <end position="181"/>
    </location>
</feature>
<feature type="domain" description="Hs1pro-1 C-terminal" evidence="2">
    <location>
        <begin position="184"/>
        <end position="336"/>
    </location>
</feature>
<proteinExistence type="predicted"/>
<dbReference type="PANTHER" id="PTHR34795:SF1">
    <property type="entry name" value="NEMATODE RESISTANCE PROTEIN-LIKE HSPRO1"/>
    <property type="match status" value="1"/>
</dbReference>
<name>A0A834WS58_9FABA</name>
<sequence>MVDLDWKSKNMMSSDNMPSKPRVSLLPTPPPLTAPFHPTDISPSSSPSCSAYEHYLRLPHLRKLWNSNDFPNWKSESIFKPSFHALELTFRFLSTVLLDPRPYANRRQWLRRVESLAVAEVEIIAVLFEDDEDDPTTRGTAPTTDIGESVERSYSEASLLPRLATWYRSKDAAQRILCSVETQMSRCPYTLGLGEANLAGKPILRYDAVCKPSEIHNSLNRAPNDDHVENHENQTVYTTHQIVESWIRVAHKLLDRITERIGSKRFDEAARDCYIVERIWKLLAEIEDLHLLMDPDDFLRLKKDLAMKSATDTTAFCFRSRELVEVTKECRDLKQKGIEGAMKRFFYAYKQVLVVVMGSLEASGNRVDSGGDSLSRIFLEPTYFPSLDAAKTFLAYFWESEHAASVRGLRAGNRNSSENMGLALYQNPKCLQSSLLLAPHSLCHPHKKPPSAIPSLSLRNLSDGISNHAPFRLIHRSSSYNGFMGSRVQRLKPACTAYSGECFDEETMNQSKQYEQDDESDNVIDIIYQVSEIENTQNNTEVINSSEKSSKEQFWMMTKPEVLDPSELGIKPEPPSWPEREKILRLEFEKKVNCLGIPFSIRIIQKKLQWQKNFTEAREFITCCSMKKSFSSMMFIIHELQNYTLQIRQNLHCEDNMQGLITKFRSDVDASCVWLFQKILCKTPNLMVYTMVLLANFTVFSMKNNTVLATTAPLITEARIMMLADKKEQDEDEKLWMKIVEEAYRMQEELRSEALDRETVKQLVAPVSVELEGDTYEEYERTEMCYREIINLAPNNSLLLSNYAQFRYLVYGDVDEAEEYFRSSMRENPEDPETLSRYADFLWLVRKDVGEAEEKYLEAMDAAPGNTHYMTKYAHFIWYTGGQGTCFPTLENRRNFGPVA</sequence>
<dbReference type="AlphaFoldDB" id="A0A834WS58"/>
<dbReference type="GO" id="GO:0019441">
    <property type="term" value="P:L-tryptophan catabolic process to kynurenine"/>
    <property type="evidence" value="ECO:0007669"/>
    <property type="project" value="InterPro"/>
</dbReference>
<dbReference type="InterPro" id="IPR038759">
    <property type="entry name" value="HSPRO1/HSPRO2"/>
</dbReference>
<gene>
    <name evidence="4" type="ORF">G2W53_013309</name>
</gene>
<accession>A0A834WS58</accession>
<dbReference type="InterPro" id="IPR037217">
    <property type="entry name" value="Trp/Indoleamine_2_3_dOase-like"/>
</dbReference>
<dbReference type="SUPFAM" id="SSF48452">
    <property type="entry name" value="TPR-like"/>
    <property type="match status" value="1"/>
</dbReference>
<comment type="caution">
    <text evidence="4">The sequence shown here is derived from an EMBL/GenBank/DDBJ whole genome shotgun (WGS) entry which is preliminary data.</text>
</comment>
<dbReference type="EMBL" id="JAAIUW010000005">
    <property type="protein sequence ID" value="KAF7830976.1"/>
    <property type="molecule type" value="Genomic_DNA"/>
</dbReference>
<dbReference type="Gene3D" id="1.20.58.480">
    <property type="match status" value="1"/>
</dbReference>
<dbReference type="PANTHER" id="PTHR34795">
    <property type="entry name" value="NEMATODE RESISTANCE PROTEIN-LIKE HSPRO1"/>
    <property type="match status" value="1"/>
</dbReference>
<keyword evidence="5" id="KW-1185">Reference proteome</keyword>
<dbReference type="Gene3D" id="1.25.40.10">
    <property type="entry name" value="Tetratricopeptide repeat domain"/>
    <property type="match status" value="1"/>
</dbReference>
<dbReference type="Proteomes" id="UP000634136">
    <property type="component" value="Unassembled WGS sequence"/>
</dbReference>
<dbReference type="GO" id="GO:0046872">
    <property type="term" value="F:metal ion binding"/>
    <property type="evidence" value="ECO:0007669"/>
    <property type="project" value="InterPro"/>
</dbReference>
<dbReference type="InterPro" id="IPR011990">
    <property type="entry name" value="TPR-like_helical_dom_sf"/>
</dbReference>
<evidence type="ECO:0000313" key="5">
    <source>
        <dbReference type="Proteomes" id="UP000634136"/>
    </source>
</evidence>
<dbReference type="InterPro" id="IPR009743">
    <property type="entry name" value="Hs1pro-1_C"/>
</dbReference>
<dbReference type="InterPro" id="IPR009869">
    <property type="entry name" value="HSPRO1_N"/>
</dbReference>
<protein>
    <submittedName>
        <fullName evidence="4">Nematode resistance protein-like HSPRO2</fullName>
    </submittedName>
</protein>
<dbReference type="GO" id="GO:0020037">
    <property type="term" value="F:heme binding"/>
    <property type="evidence" value="ECO:0007669"/>
    <property type="project" value="InterPro"/>
</dbReference>
<organism evidence="4 5">
    <name type="scientific">Senna tora</name>
    <dbReference type="NCBI Taxonomy" id="362788"/>
    <lineage>
        <taxon>Eukaryota</taxon>
        <taxon>Viridiplantae</taxon>
        <taxon>Streptophyta</taxon>
        <taxon>Embryophyta</taxon>
        <taxon>Tracheophyta</taxon>
        <taxon>Spermatophyta</taxon>
        <taxon>Magnoliopsida</taxon>
        <taxon>eudicotyledons</taxon>
        <taxon>Gunneridae</taxon>
        <taxon>Pentapetalae</taxon>
        <taxon>rosids</taxon>
        <taxon>fabids</taxon>
        <taxon>Fabales</taxon>
        <taxon>Fabaceae</taxon>
        <taxon>Caesalpinioideae</taxon>
        <taxon>Cassia clade</taxon>
        <taxon>Senna</taxon>
    </lineage>
</organism>
<dbReference type="SUPFAM" id="SSF140959">
    <property type="entry name" value="Indolic compounds 2,3-dioxygenase-like"/>
    <property type="match status" value="1"/>
</dbReference>
<feature type="region of interest" description="Disordered" evidence="1">
    <location>
        <begin position="1"/>
        <end position="28"/>
    </location>
</feature>
<dbReference type="GO" id="GO:0006952">
    <property type="term" value="P:defense response"/>
    <property type="evidence" value="ECO:0007669"/>
    <property type="project" value="InterPro"/>
</dbReference>
<evidence type="ECO:0000259" key="2">
    <source>
        <dbReference type="Pfam" id="PF07014"/>
    </source>
</evidence>
<dbReference type="Pfam" id="PF07231">
    <property type="entry name" value="Hs1pro-1_N"/>
    <property type="match status" value="1"/>
</dbReference>
<evidence type="ECO:0000256" key="1">
    <source>
        <dbReference type="SAM" id="MobiDB-lite"/>
    </source>
</evidence>
<evidence type="ECO:0000259" key="3">
    <source>
        <dbReference type="Pfam" id="PF07231"/>
    </source>
</evidence>